<dbReference type="Proteomes" id="UP000254968">
    <property type="component" value="Unassembled WGS sequence"/>
</dbReference>
<dbReference type="Gene3D" id="2.120.10.80">
    <property type="entry name" value="Kelch-type beta propeller"/>
    <property type="match status" value="2"/>
</dbReference>
<dbReference type="AlphaFoldDB" id="A0A378I075"/>
<protein>
    <submittedName>
        <fullName evidence="3">N-acetylneuraminic acid mutarotase</fullName>
    </submittedName>
</protein>
<evidence type="ECO:0000313" key="3">
    <source>
        <dbReference type="EMBL" id="STX27976.1"/>
    </source>
</evidence>
<dbReference type="RefSeq" id="WP_160149828.1">
    <property type="nucleotide sequence ID" value="NZ_CAAAHO010000006.1"/>
</dbReference>
<accession>A0A378I075</accession>
<keyword evidence="2" id="KW-0677">Repeat</keyword>
<reference evidence="3 4" key="1">
    <citation type="submission" date="2018-06" db="EMBL/GenBank/DDBJ databases">
        <authorList>
            <consortium name="Pathogen Informatics"/>
            <person name="Doyle S."/>
        </authorList>
    </citation>
    <scope>NUCLEOTIDE SEQUENCE [LARGE SCALE GENOMIC DNA]</scope>
    <source>
        <strain evidence="3 4">NCTC13315</strain>
    </source>
</reference>
<dbReference type="SUPFAM" id="SSF117281">
    <property type="entry name" value="Kelch motif"/>
    <property type="match status" value="1"/>
</dbReference>
<evidence type="ECO:0000256" key="2">
    <source>
        <dbReference type="ARBA" id="ARBA00022737"/>
    </source>
</evidence>
<dbReference type="SUPFAM" id="SSF50965">
    <property type="entry name" value="Galactose oxidase, central domain"/>
    <property type="match status" value="1"/>
</dbReference>
<keyword evidence="1" id="KW-0880">Kelch repeat</keyword>
<dbReference type="InterPro" id="IPR011043">
    <property type="entry name" value="Gal_Oxase/kelch_b-propeller"/>
</dbReference>
<gene>
    <name evidence="3" type="ORF">NCTC13315_00498</name>
</gene>
<dbReference type="PANTHER" id="PTHR46093">
    <property type="entry name" value="ACYL-COA-BINDING DOMAIN-CONTAINING PROTEIN 5"/>
    <property type="match status" value="1"/>
</dbReference>
<organism evidence="3 4">
    <name type="scientific">Legionella beliardensis</name>
    <dbReference type="NCBI Taxonomy" id="91822"/>
    <lineage>
        <taxon>Bacteria</taxon>
        <taxon>Pseudomonadati</taxon>
        <taxon>Pseudomonadota</taxon>
        <taxon>Gammaproteobacteria</taxon>
        <taxon>Legionellales</taxon>
        <taxon>Legionellaceae</taxon>
        <taxon>Legionella</taxon>
    </lineage>
</organism>
<dbReference type="OrthoDB" id="6192994at2"/>
<proteinExistence type="predicted"/>
<keyword evidence="4" id="KW-1185">Reference proteome</keyword>
<evidence type="ECO:0000256" key="1">
    <source>
        <dbReference type="ARBA" id="ARBA00022441"/>
    </source>
</evidence>
<dbReference type="EMBL" id="UGNV01000001">
    <property type="protein sequence ID" value="STX27976.1"/>
    <property type="molecule type" value="Genomic_DNA"/>
</dbReference>
<name>A0A378I075_9GAMM</name>
<dbReference type="Pfam" id="PF24681">
    <property type="entry name" value="Kelch_KLHDC2_KLHL20_DRC7"/>
    <property type="match status" value="1"/>
</dbReference>
<sequence>MTRCQVWKKSKQFICSLTFLLIIITANLLWADTSDGTVSQLTTSGPVPSARSAVGTAALGDDIYFFGGLKEFFATRENTFFNDLYRFNTKKNTWEKLSPTGTPPSPRGHVAAIADKKTGIIYIFGGSHFGKNYQDMTMYNDLWAYSISNNSWRKIEPSTPEVPPERAHPFIHLIDNRLYILAGYTPNWGIVNDMWIFDLATSAWRKLTPKNPAPLTNQTPLGGDVDKEHFIFFDGRQTWEFNLKTTEWKDITPAKPNNISAGYVDSQVAFLGPYMYLQGGDKMGGKQITGCNVPYPQSESNDLWRFDLRQHIWKQLTPAGVTLPKIKWGSGVAVNNKIYYFFGYDFSCPPDGKGTGQQTFNQNVYVFTP</sequence>
<dbReference type="PANTHER" id="PTHR46093:SF18">
    <property type="entry name" value="FIBRONECTIN TYPE-III DOMAIN-CONTAINING PROTEIN"/>
    <property type="match status" value="1"/>
</dbReference>
<evidence type="ECO:0000313" key="4">
    <source>
        <dbReference type="Proteomes" id="UP000254968"/>
    </source>
</evidence>
<dbReference type="InterPro" id="IPR015915">
    <property type="entry name" value="Kelch-typ_b-propeller"/>
</dbReference>